<dbReference type="PANTHER" id="PTHR43051:SF1">
    <property type="entry name" value="POLYNUCLEOTIDE ADENYLYLTRANSFERASE FAMILY PROTEIN"/>
    <property type="match status" value="1"/>
</dbReference>
<dbReference type="RefSeq" id="WP_010882042.1">
    <property type="nucleotide sequence ID" value="NC_010741.1"/>
</dbReference>
<name>A0A0H3BJI6_TREPS</name>
<evidence type="ECO:0000313" key="7">
    <source>
        <dbReference type="Proteomes" id="UP000001202"/>
    </source>
</evidence>
<accession>A0A0H3BJI6</accession>
<keyword evidence="3" id="KW-0694">RNA-binding</keyword>
<comment type="similarity">
    <text evidence="3">Belongs to the tRNA nucleotidyltransferase/poly(A) polymerase family.</text>
</comment>
<dbReference type="SUPFAM" id="SSF81891">
    <property type="entry name" value="Poly A polymerase C-terminal region-like"/>
    <property type="match status" value="1"/>
</dbReference>
<dbReference type="PANTHER" id="PTHR43051">
    <property type="entry name" value="POLYNUCLEOTIDE ADENYLYLTRANSFERASE FAMILY PROTEIN"/>
    <property type="match status" value="1"/>
</dbReference>
<dbReference type="InterPro" id="IPR052191">
    <property type="entry name" value="tRNA_ntf/polyA_polymerase_I"/>
</dbReference>
<keyword evidence="1 3" id="KW-0808">Transferase</keyword>
<evidence type="ECO:0000313" key="6">
    <source>
        <dbReference type="EMBL" id="ACD71016.1"/>
    </source>
</evidence>
<reference evidence="6 7" key="1">
    <citation type="journal article" date="2008" name="BMC Microbiol.">
        <title>Complete genome sequence of Treponema pallidum ssp. pallidum strain SS14 determined with oligonucleotide arrays.</title>
        <authorList>
            <person name="Matejkova P."/>
            <person name="Strouhal M."/>
            <person name="Smajs D."/>
            <person name="Norris S.J."/>
            <person name="Palzkill T."/>
            <person name="Petrosino J.F."/>
            <person name="Sodergren E."/>
            <person name="Norton J.E."/>
            <person name="Singh J."/>
            <person name="Richmond T.A."/>
            <person name="Molla M.N."/>
            <person name="Albert T.J."/>
            <person name="Weinstock G.M."/>
        </authorList>
    </citation>
    <scope>NUCLEOTIDE SEQUENCE [LARGE SCALE GENOMIC DNA]</scope>
    <source>
        <strain evidence="6 7">SS14</strain>
    </source>
</reference>
<dbReference type="InterPro" id="IPR010206">
    <property type="entry name" value="PolA_pol_I"/>
</dbReference>
<dbReference type="KEGG" id="tpp:TPASS_0596"/>
<dbReference type="EMBL" id="CP000805">
    <property type="protein sequence ID" value="ACD71016.1"/>
    <property type="molecule type" value="Genomic_DNA"/>
</dbReference>
<gene>
    <name evidence="6" type="primary">pcnB</name>
    <name evidence="6" type="ordered locus">TPASS_0596</name>
</gene>
<dbReference type="GO" id="GO:1990817">
    <property type="term" value="F:poly(A) RNA polymerase activity"/>
    <property type="evidence" value="ECO:0007669"/>
    <property type="project" value="InterPro"/>
</dbReference>
<dbReference type="Pfam" id="PF01743">
    <property type="entry name" value="PolyA_pol"/>
    <property type="match status" value="1"/>
</dbReference>
<dbReference type="GO" id="GO:0003723">
    <property type="term" value="F:RNA binding"/>
    <property type="evidence" value="ECO:0007669"/>
    <property type="project" value="UniProtKB-KW"/>
</dbReference>
<dbReference type="NCBIfam" id="TIGR01942">
    <property type="entry name" value="pcnB"/>
    <property type="match status" value="1"/>
</dbReference>
<feature type="domain" description="tRNA nucleotidyltransferase/poly(A) polymerase RNA and SrmB- binding" evidence="5">
    <location>
        <begin position="198"/>
        <end position="254"/>
    </location>
</feature>
<dbReference type="AlphaFoldDB" id="A0A0H3BJI6"/>
<dbReference type="InterPro" id="IPR002646">
    <property type="entry name" value="PolA_pol_head_dom"/>
</dbReference>
<dbReference type="GO" id="GO:0006396">
    <property type="term" value="P:RNA processing"/>
    <property type="evidence" value="ECO:0007669"/>
    <property type="project" value="InterPro"/>
</dbReference>
<dbReference type="CDD" id="cd05398">
    <property type="entry name" value="NT_ClassII-CCAase"/>
    <property type="match status" value="1"/>
</dbReference>
<sequence length="370" mass="41316">MLVRYSYDAKGRRLGRALVYTESEHGIPRQSVDAGAIRVVEALVGAGYETYIVGGAVRDLVAGRTPKDFDIVTGAVPSRIRRLFRNSRIIGRRFRIVHVSCGSQLYEVSTFRSRVGEGSVCVPGTLEEDAWRRDFSVNALYYDPLRNVVIDCVGGMVDLKRRRVRPLIPLRSIFVEDPVRMLRALKCSVMCESSIPFSVRRSIRRSVSLLGGCSPSRLTDEFVKILFSGRSAALVRALCGYQLLLYLQPSVHYFMRDVPCFESAFFASLRVLDQAFVSGRVKRVGQALTYVLRDFVGLVFGHADAPDEVYIRVYRACRSFVLPMNPPRVELEYAVRSCLGGRGFAARAACTPSGRLCARENGVRCVFSSP</sequence>
<protein>
    <submittedName>
        <fullName evidence="6">Polynucleotide adenylyltransferase</fullName>
    </submittedName>
</protein>
<dbReference type="InterPro" id="IPR043519">
    <property type="entry name" value="NT_sf"/>
</dbReference>
<dbReference type="Gene3D" id="1.10.3090.10">
    <property type="entry name" value="cca-adding enzyme, domain 2"/>
    <property type="match status" value="1"/>
</dbReference>
<dbReference type="GO" id="GO:0000166">
    <property type="term" value="F:nucleotide binding"/>
    <property type="evidence" value="ECO:0007669"/>
    <property type="project" value="UniProtKB-KW"/>
</dbReference>
<dbReference type="GO" id="GO:0043633">
    <property type="term" value="P:polyadenylation-dependent RNA catabolic process"/>
    <property type="evidence" value="ECO:0007669"/>
    <property type="project" value="InterPro"/>
</dbReference>
<evidence type="ECO:0000256" key="1">
    <source>
        <dbReference type="ARBA" id="ARBA00022679"/>
    </source>
</evidence>
<dbReference type="PATRIC" id="fig|455434.6.peg.592"/>
<dbReference type="Proteomes" id="UP000001202">
    <property type="component" value="Chromosome"/>
</dbReference>
<feature type="domain" description="Poly A polymerase head" evidence="4">
    <location>
        <begin position="50"/>
        <end position="165"/>
    </location>
</feature>
<dbReference type="GeneID" id="93876364"/>
<keyword evidence="2" id="KW-0547">Nucleotide-binding</keyword>
<dbReference type="InterPro" id="IPR032828">
    <property type="entry name" value="PolyA_RNA-bd"/>
</dbReference>
<evidence type="ECO:0000259" key="4">
    <source>
        <dbReference type="Pfam" id="PF01743"/>
    </source>
</evidence>
<dbReference type="Pfam" id="PF12627">
    <property type="entry name" value="PolyA_pol_RNAbd"/>
    <property type="match status" value="1"/>
</dbReference>
<dbReference type="SUPFAM" id="SSF81301">
    <property type="entry name" value="Nucleotidyltransferase"/>
    <property type="match status" value="1"/>
</dbReference>
<dbReference type="Gene3D" id="3.30.460.10">
    <property type="entry name" value="Beta Polymerase, domain 2"/>
    <property type="match status" value="1"/>
</dbReference>
<evidence type="ECO:0000256" key="3">
    <source>
        <dbReference type="RuleBase" id="RU003953"/>
    </source>
</evidence>
<proteinExistence type="inferred from homology"/>
<evidence type="ECO:0000256" key="2">
    <source>
        <dbReference type="ARBA" id="ARBA00022741"/>
    </source>
</evidence>
<evidence type="ECO:0000259" key="5">
    <source>
        <dbReference type="Pfam" id="PF12627"/>
    </source>
</evidence>
<organism evidence="6 7">
    <name type="scientific">Treponema pallidum subsp. pallidum (strain SS14)</name>
    <dbReference type="NCBI Taxonomy" id="455434"/>
    <lineage>
        <taxon>Bacteria</taxon>
        <taxon>Pseudomonadati</taxon>
        <taxon>Spirochaetota</taxon>
        <taxon>Spirochaetia</taxon>
        <taxon>Spirochaetales</taxon>
        <taxon>Treponemataceae</taxon>
        <taxon>Treponema</taxon>
    </lineage>
</organism>
<keyword evidence="6" id="KW-0548">Nucleotidyltransferase</keyword>